<dbReference type="SMART" id="SM00049">
    <property type="entry name" value="DEP"/>
    <property type="match status" value="1"/>
</dbReference>
<feature type="region of interest" description="Disordered" evidence="3">
    <location>
        <begin position="1601"/>
        <end position="1642"/>
    </location>
</feature>
<evidence type="ECO:0000259" key="4">
    <source>
        <dbReference type="PROSITE" id="PS50003"/>
    </source>
</evidence>
<feature type="compositionally biased region" description="Low complexity" evidence="3">
    <location>
        <begin position="16"/>
        <end position="38"/>
    </location>
</feature>
<dbReference type="Pfam" id="PF00780">
    <property type="entry name" value="CNH"/>
    <property type="match status" value="1"/>
</dbReference>
<dbReference type="Gene3D" id="1.20.900.10">
    <property type="entry name" value="Dbl homology (DH) domain"/>
    <property type="match status" value="1"/>
</dbReference>
<feature type="region of interest" description="Disordered" evidence="3">
    <location>
        <begin position="603"/>
        <end position="645"/>
    </location>
</feature>
<feature type="compositionally biased region" description="Pro residues" evidence="3">
    <location>
        <begin position="311"/>
        <end position="324"/>
    </location>
</feature>
<dbReference type="Gene3D" id="1.10.10.10">
    <property type="entry name" value="Winged helix-like DNA-binding domain superfamily/Winged helix DNA-binding domain"/>
    <property type="match status" value="1"/>
</dbReference>
<keyword evidence="1" id="KW-0597">Phosphoprotein</keyword>
<proteinExistence type="predicted"/>
<feature type="compositionally biased region" description="Polar residues" evidence="3">
    <location>
        <begin position="496"/>
        <end position="505"/>
    </location>
</feature>
<dbReference type="InterPro" id="IPR035899">
    <property type="entry name" value="DBL_dom_sf"/>
</dbReference>
<evidence type="ECO:0000256" key="2">
    <source>
        <dbReference type="ARBA" id="ARBA00022658"/>
    </source>
</evidence>
<feature type="region of interest" description="Disordered" evidence="3">
    <location>
        <begin position="1655"/>
        <end position="1705"/>
    </location>
</feature>
<dbReference type="SUPFAM" id="SSF46785">
    <property type="entry name" value="Winged helix' DNA-binding domain"/>
    <property type="match status" value="1"/>
</dbReference>
<evidence type="ECO:0000256" key="3">
    <source>
        <dbReference type="SAM" id="MobiDB-lite"/>
    </source>
</evidence>
<evidence type="ECO:0000259" key="5">
    <source>
        <dbReference type="PROSITE" id="PS50010"/>
    </source>
</evidence>
<feature type="region of interest" description="Disordered" evidence="3">
    <location>
        <begin position="237"/>
        <end position="276"/>
    </location>
</feature>
<dbReference type="InterPro" id="IPR011993">
    <property type="entry name" value="PH-like_dom_sf"/>
</dbReference>
<feature type="domain" description="PH" evidence="4">
    <location>
        <begin position="1074"/>
        <end position="1217"/>
    </location>
</feature>
<organism evidence="7 8">
    <name type="scientific">Mortierella alpina</name>
    <name type="common">Oleaginous fungus</name>
    <name type="synonym">Mortierella renispora</name>
    <dbReference type="NCBI Taxonomy" id="64518"/>
    <lineage>
        <taxon>Eukaryota</taxon>
        <taxon>Fungi</taxon>
        <taxon>Fungi incertae sedis</taxon>
        <taxon>Mucoromycota</taxon>
        <taxon>Mortierellomycotina</taxon>
        <taxon>Mortierellomycetes</taxon>
        <taxon>Mortierellales</taxon>
        <taxon>Mortierellaceae</taxon>
        <taxon>Mortierella</taxon>
    </lineage>
</organism>
<protein>
    <recommendedName>
        <fullName evidence="9">Rho1 guanine nucleotide exchange factor 1</fullName>
    </recommendedName>
</protein>
<sequence length="1705" mass="187324">MSDSLAPAVGREAPTSPQASPVPAGPSSAGFSAAGTSANHGYTSAQYVSRHRPTPTQSSLPSPLQGPYASQPLRSPPKQPPSAHQQPHIQTQAYSLPPQHQPQLSSSPRPAGAQGFVPPPRPAVIASPVQPTSPAAYAHQGGPIPLQSTEPYPPSMSSPRFSTVGPPRPAAHGPGGPMRPPGPPMRPPGPTGPSAGYYNAPPIRPMNAGAGPGYPADYARGPVRAPAPPPYSMWHDEPTCQGGPGASGQGFAPGVGPGLGMGPRSMRPQHQQPPVSAYPIANRFSTQSLPGWEHESKPYGSSGPAAQHPNIRPPPASWNDPVPPNGMSGAPGAMNHRRATSTQMHPTFYGPSEQQALDRQTSIAARYNGGPYPPNATAAYQHQHPHPHHSQHHAPYPSSSNRPPRHHLIDSTTAPVSRLHSGPASTADGYYHSNLPFRKLSITESLDGGRISLDSTASIESGYTNRQPSLYPVPNMYGRDPDPGMDAFPPHRQRSASKSSTYSGHSINSDYYSDFDSVSVQRSTTPNGAATPQISIHSAQGYPSGRADPYSMRARTPSPGRARQGSNPPPMTSRTGDPPVFLITSLPEASRRSAEFVRIPPSQRKISRLEGERSQSFSSYGRPSFDPMTGQASMGSISSSALGPPAAKKPPIVYPALLSRVANAFVQRITTSPRIKDSIEYKDCFDGRDAVDKIAFIIKTTDRNLALLLGRALDAQKLFHDVTYDHRLRDSVNELYQFRNKMITGGPRLRSNEAIDYPPSYSAAEATEDTDSVNGVFTLLTDCYSPTCTRDKLCYSIACPRRLEQQSRLNLAPNGGLKRALSRSSSKEKKDQRLWITSVPKEISDGLSTDEKKRQEVIYELIYTEKDFVNDLKYLNDKWITPIRNMDLLPESRREAFIDRVFYNIKDVYAVNSKLGEALLKRQQAYAVIPEVGDIFLEHVVNFSPFVQYGANQIEAKYEFEHEKNSNSVFSKFVEETERRPESRKLELNGYLTKPTTRLGRYPLLLEAVLKYTPEENPDKKALPEVINIIKDFLQKVNLESGKCENAFNLRQINKGLTWKGEPMELNLLAKDRQLIMKGPLKKKGTSSEHADLYVFVFDHVLLLTKEKKGKGGEGYKVHKRPIPLELLTLSTMEEPIMKNSRRTSSLIPHKSSSHASTVVSKITPTSGPLSKITSDSKSGYPIVFTHIGRHGGSFTLYATTHAGRKNWMDRIQKQIQALKNKADSWKLLPVSEKFFSAGNKVNCSSTYDNGRRLVIGTDTGVFVGKPKGQFIKIIPRERVSQVDVLEDERILLVLAEKHLLAFGLEALDPNDPNSTNKRAKKLGSSVSFFKTGVCQNRTLVGIVKNSSNALDPSSTIKTLEPIEQDGSKKNKHSLRTMLRGGNAELFKLYKDFYIPRETNSLHFLRNTLCVGCSKGFELIDLSTLNTQDLLDFSDPTLDFVHKKDENLKPLAIYRIGSGDSFTFLLCYEDFSFYVDKTGRRARNGWIIQWEGVPTFCALSLPYIIAFDPSFIEIRHVETGDLVQIIPGNNIRCLYHIANQPGAIHVVMTDEEGDYQTITKLCRESQIASLMDKEELEDEAEVDGGEVAPAYNSATIFEEDEGTLFSPEPEDEKGVSMMLDEDDDESGNYSPMEGPYSHHPSGLNRTVNRLTLDFGEGFDVGSNSPDSPQSFQEILDIGPNSAVHSGSSSSLPLKDEGEGSRPTFI</sequence>
<dbReference type="SUPFAM" id="SSF50729">
    <property type="entry name" value="PH domain-like"/>
    <property type="match status" value="1"/>
</dbReference>
<dbReference type="SMART" id="SM00325">
    <property type="entry name" value="RhoGEF"/>
    <property type="match status" value="1"/>
</dbReference>
<dbReference type="PANTHER" id="PTHR46572">
    <property type="entry name" value="RHO1 GDP-GTP EXCHANGE PROTEIN 1-RELATED"/>
    <property type="match status" value="1"/>
</dbReference>
<keyword evidence="2" id="KW-0344">Guanine-nucleotide releasing factor</keyword>
<feature type="region of interest" description="Disordered" evidence="3">
    <location>
        <begin position="520"/>
        <end position="581"/>
    </location>
</feature>
<dbReference type="GO" id="GO:0005085">
    <property type="term" value="F:guanyl-nucleotide exchange factor activity"/>
    <property type="evidence" value="ECO:0007669"/>
    <property type="project" value="UniProtKB-KW"/>
</dbReference>
<accession>A0A9P8CYI2</accession>
<feature type="compositionally biased region" description="Polar residues" evidence="3">
    <location>
        <begin position="1661"/>
        <end position="1672"/>
    </location>
</feature>
<dbReference type="PANTHER" id="PTHR46572:SF2">
    <property type="entry name" value="RHO1 GDP-GTP EXCHANGE PROTEIN 1-RELATED"/>
    <property type="match status" value="1"/>
</dbReference>
<dbReference type="SUPFAM" id="SSF48065">
    <property type="entry name" value="DBL homology domain (DH-domain)"/>
    <property type="match status" value="1"/>
</dbReference>
<dbReference type="Gene3D" id="2.30.29.30">
    <property type="entry name" value="Pleckstrin-homology domain (PH domain)/Phosphotyrosine-binding domain (PTB)"/>
    <property type="match status" value="1"/>
</dbReference>
<dbReference type="SMART" id="SM00233">
    <property type="entry name" value="PH"/>
    <property type="match status" value="1"/>
</dbReference>
<dbReference type="Pfam" id="PF00621">
    <property type="entry name" value="RhoGEF"/>
    <property type="match status" value="1"/>
</dbReference>
<feature type="compositionally biased region" description="Pro residues" evidence="3">
    <location>
        <begin position="177"/>
        <end position="191"/>
    </location>
</feature>
<feature type="compositionally biased region" description="Low complexity" evidence="3">
    <location>
        <begin position="54"/>
        <end position="65"/>
    </location>
</feature>
<dbReference type="Pfam" id="PF00610">
    <property type="entry name" value="DEP"/>
    <property type="match status" value="1"/>
</dbReference>
<feature type="compositionally biased region" description="Polar residues" evidence="3">
    <location>
        <begin position="1682"/>
        <end position="1691"/>
    </location>
</feature>
<feature type="compositionally biased region" description="Polar residues" evidence="3">
    <location>
        <begin position="521"/>
        <end position="538"/>
    </location>
</feature>
<comment type="caution">
    <text evidence="7">The sequence shown here is derived from an EMBL/GenBank/DDBJ whole genome shotgun (WGS) entry which is preliminary data.</text>
</comment>
<dbReference type="InterPro" id="IPR041675">
    <property type="entry name" value="PH_5"/>
</dbReference>
<dbReference type="CDD" id="cd00160">
    <property type="entry name" value="RhoGEF"/>
    <property type="match status" value="1"/>
</dbReference>
<feature type="domain" description="CNH" evidence="6">
    <location>
        <begin position="1239"/>
        <end position="1541"/>
    </location>
</feature>
<dbReference type="InterPro" id="IPR052233">
    <property type="entry name" value="Rho-type_GEFs"/>
</dbReference>
<evidence type="ECO:0000259" key="6">
    <source>
        <dbReference type="PROSITE" id="PS50219"/>
    </source>
</evidence>
<feature type="compositionally biased region" description="Polar residues" evidence="3">
    <location>
        <begin position="82"/>
        <end position="94"/>
    </location>
</feature>
<dbReference type="Pfam" id="PF15405">
    <property type="entry name" value="PH_5"/>
    <property type="match status" value="1"/>
</dbReference>
<dbReference type="InterPro" id="IPR036388">
    <property type="entry name" value="WH-like_DNA-bd_sf"/>
</dbReference>
<feature type="compositionally biased region" description="Polar residues" evidence="3">
    <location>
        <begin position="630"/>
        <end position="641"/>
    </location>
</feature>
<reference evidence="7" key="1">
    <citation type="submission" date="2021-07" db="EMBL/GenBank/DDBJ databases">
        <title>Draft genome of Mortierella alpina, strain LL118, isolated from an aspen leaf litter sample.</title>
        <authorList>
            <person name="Yang S."/>
            <person name="Vinatzer B.A."/>
        </authorList>
    </citation>
    <scope>NUCLEOTIDE SEQUENCE</scope>
    <source>
        <strain evidence="7">LL118</strain>
    </source>
</reference>
<evidence type="ECO:0000313" key="8">
    <source>
        <dbReference type="Proteomes" id="UP000717515"/>
    </source>
</evidence>
<dbReference type="InterPro" id="IPR001180">
    <property type="entry name" value="CNH_dom"/>
</dbReference>
<feature type="compositionally biased region" description="Gly residues" evidence="3">
    <location>
        <begin position="242"/>
        <end position="261"/>
    </location>
</feature>
<dbReference type="PROSITE" id="PS50003">
    <property type="entry name" value="PH_DOMAIN"/>
    <property type="match status" value="1"/>
</dbReference>
<dbReference type="GO" id="GO:0035556">
    <property type="term" value="P:intracellular signal transduction"/>
    <property type="evidence" value="ECO:0007669"/>
    <property type="project" value="InterPro"/>
</dbReference>
<dbReference type="Proteomes" id="UP000717515">
    <property type="component" value="Unassembled WGS sequence"/>
</dbReference>
<dbReference type="PROSITE" id="PS50010">
    <property type="entry name" value="DH_2"/>
    <property type="match status" value="1"/>
</dbReference>
<name>A0A9P8CYI2_MORAP</name>
<feature type="region of interest" description="Disordered" evidence="3">
    <location>
        <begin position="460"/>
        <end position="505"/>
    </location>
</feature>
<dbReference type="InterPro" id="IPR036390">
    <property type="entry name" value="WH_DNA-bd_sf"/>
</dbReference>
<dbReference type="InterPro" id="IPR001849">
    <property type="entry name" value="PH_domain"/>
</dbReference>
<dbReference type="EMBL" id="JAIFTL010000064">
    <property type="protein sequence ID" value="KAG9324547.1"/>
    <property type="molecule type" value="Genomic_DNA"/>
</dbReference>
<feature type="region of interest" description="Disordered" evidence="3">
    <location>
        <begin position="365"/>
        <end position="421"/>
    </location>
</feature>
<dbReference type="InterPro" id="IPR000591">
    <property type="entry name" value="DEP_dom"/>
</dbReference>
<feature type="domain" description="DH" evidence="5">
    <location>
        <begin position="853"/>
        <end position="1040"/>
    </location>
</feature>
<dbReference type="PROSITE" id="PS50219">
    <property type="entry name" value="CNH"/>
    <property type="match status" value="1"/>
</dbReference>
<feature type="compositionally biased region" description="Basic residues" evidence="3">
    <location>
        <begin position="383"/>
        <end position="392"/>
    </location>
</feature>
<feature type="compositionally biased region" description="Low complexity" evidence="3">
    <location>
        <begin position="95"/>
        <end position="108"/>
    </location>
</feature>
<dbReference type="CDD" id="cd04435">
    <property type="entry name" value="DEP_fRom2"/>
    <property type="match status" value="1"/>
</dbReference>
<gene>
    <name evidence="7" type="ORF">KVV02_006041</name>
</gene>
<feature type="region of interest" description="Disordered" evidence="3">
    <location>
        <begin position="289"/>
        <end position="336"/>
    </location>
</feature>
<dbReference type="SMART" id="SM00036">
    <property type="entry name" value="CNH"/>
    <property type="match status" value="1"/>
</dbReference>
<evidence type="ECO:0000256" key="1">
    <source>
        <dbReference type="ARBA" id="ARBA00022553"/>
    </source>
</evidence>
<feature type="region of interest" description="Disordered" evidence="3">
    <location>
        <begin position="1"/>
        <end position="200"/>
    </location>
</feature>
<evidence type="ECO:0000313" key="7">
    <source>
        <dbReference type="EMBL" id="KAG9324547.1"/>
    </source>
</evidence>
<dbReference type="InterPro" id="IPR000219">
    <property type="entry name" value="DH_dom"/>
</dbReference>
<evidence type="ECO:0008006" key="9">
    <source>
        <dbReference type="Google" id="ProtNLM"/>
    </source>
</evidence>